<evidence type="ECO:0000313" key="2">
    <source>
        <dbReference type="Proteomes" id="UP000789920"/>
    </source>
</evidence>
<gene>
    <name evidence="1" type="ORF">RPERSI_LOCUS8923</name>
</gene>
<accession>A0ACA9NV76</accession>
<feature type="non-terminal residue" evidence="1">
    <location>
        <position position="1"/>
    </location>
</feature>
<organism evidence="1 2">
    <name type="scientific">Racocetra persica</name>
    <dbReference type="NCBI Taxonomy" id="160502"/>
    <lineage>
        <taxon>Eukaryota</taxon>
        <taxon>Fungi</taxon>
        <taxon>Fungi incertae sedis</taxon>
        <taxon>Mucoromycota</taxon>
        <taxon>Glomeromycotina</taxon>
        <taxon>Glomeromycetes</taxon>
        <taxon>Diversisporales</taxon>
        <taxon>Gigasporaceae</taxon>
        <taxon>Racocetra</taxon>
    </lineage>
</organism>
<keyword evidence="2" id="KW-1185">Reference proteome</keyword>
<name>A0ACA9NV76_9GLOM</name>
<proteinExistence type="predicted"/>
<dbReference type="EMBL" id="CAJVQC010016456">
    <property type="protein sequence ID" value="CAG8676676.1"/>
    <property type="molecule type" value="Genomic_DNA"/>
</dbReference>
<reference evidence="1" key="1">
    <citation type="submission" date="2021-06" db="EMBL/GenBank/DDBJ databases">
        <authorList>
            <person name="Kallberg Y."/>
            <person name="Tangrot J."/>
            <person name="Rosling A."/>
        </authorList>
    </citation>
    <scope>NUCLEOTIDE SEQUENCE</scope>
    <source>
        <strain evidence="1">MA461A</strain>
    </source>
</reference>
<sequence length="343" mass="39664">VSQKEKSIIDPTDTVYQATYSNNYLDFLVIGDWGSSGKDKNLKYGSQANVSKVMEDVTRRNSSHFIVNVGDNFYERFKGDYEGIKSIDDNKWQEVWLNVYNGPTLSSLTWYSVAGNHDWYNNVTAQIDYSRTRNSRFFLPSLFYVRTSTFGSESKTTVAWIHIDTNMFYYDFSSESNKLNARKKNLKENLYGFGWETDNAMEEKLKWIESKLIEYQHYKWLFVVGHHPVLGQCSEIFRMSRLLQLFETYRITAYFAGHNHVLQYKSPSKKSPIAHFISGAASTTGTKCKGGDWGIKTFGFLHVVINDNDLKFEYIDATKSIKPGGKVIFQGALNGREIWYPKY</sequence>
<evidence type="ECO:0000313" key="1">
    <source>
        <dbReference type="EMBL" id="CAG8676676.1"/>
    </source>
</evidence>
<protein>
    <submittedName>
        <fullName evidence="1">25616_t:CDS:1</fullName>
    </submittedName>
</protein>
<dbReference type="Proteomes" id="UP000789920">
    <property type="component" value="Unassembled WGS sequence"/>
</dbReference>
<comment type="caution">
    <text evidence="1">The sequence shown here is derived from an EMBL/GenBank/DDBJ whole genome shotgun (WGS) entry which is preliminary data.</text>
</comment>